<gene>
    <name evidence="2" type="ORF">MES5069_650068</name>
</gene>
<evidence type="ECO:0000313" key="3">
    <source>
        <dbReference type="Proteomes" id="UP001153050"/>
    </source>
</evidence>
<dbReference type="EMBL" id="CAKXZT010000163">
    <property type="protein sequence ID" value="CAH2408138.1"/>
    <property type="molecule type" value="Genomic_DNA"/>
</dbReference>
<accession>A0ABM9EFI8</accession>
<protein>
    <recommendedName>
        <fullName evidence="4">Transmembrane protein</fullName>
    </recommendedName>
</protein>
<reference evidence="2 3" key="1">
    <citation type="submission" date="2022-03" db="EMBL/GenBank/DDBJ databases">
        <authorList>
            <person name="Brunel B."/>
        </authorList>
    </citation>
    <scope>NUCLEOTIDE SEQUENCE [LARGE SCALE GENOMIC DNA]</scope>
    <source>
        <strain evidence="2">STM5069sample</strain>
    </source>
</reference>
<evidence type="ECO:0000313" key="2">
    <source>
        <dbReference type="EMBL" id="CAH2408138.1"/>
    </source>
</evidence>
<dbReference type="Proteomes" id="UP001153050">
    <property type="component" value="Unassembled WGS sequence"/>
</dbReference>
<proteinExistence type="predicted"/>
<keyword evidence="3" id="KW-1185">Reference proteome</keyword>
<dbReference type="InterPro" id="IPR046657">
    <property type="entry name" value="DUF6766"/>
</dbReference>
<sequence length="212" mass="23666">MRTIFRDNGLTIALVAMFLFSALGMIWSGHSAYNEELREHGSAAIGLLAYLKSGDFLSALFENWESEFLQMSAYVMLTAMLFQRGSAESRDPDDPNRPEDELPTATRWRNPILSWLYSYSLGLALALLFIISFALHWWASLAAANEEALRHGGEAQSLGDYLLDAQLWFESFQNWQSEFMSTAVLVLLSIFLRHKGSPESKPAGASNSETGA</sequence>
<dbReference type="RefSeq" id="WP_254021547.1">
    <property type="nucleotide sequence ID" value="NZ_CAKXZT010000163.1"/>
</dbReference>
<comment type="caution">
    <text evidence="2">The sequence shown here is derived from an EMBL/GenBank/DDBJ whole genome shotgun (WGS) entry which is preliminary data.</text>
</comment>
<feature type="transmembrane region" description="Helical" evidence="1">
    <location>
        <begin position="116"/>
        <end position="139"/>
    </location>
</feature>
<evidence type="ECO:0008006" key="4">
    <source>
        <dbReference type="Google" id="ProtNLM"/>
    </source>
</evidence>
<dbReference type="Pfam" id="PF20554">
    <property type="entry name" value="DUF6766"/>
    <property type="match status" value="1"/>
</dbReference>
<keyword evidence="1" id="KW-0812">Transmembrane</keyword>
<keyword evidence="1" id="KW-1133">Transmembrane helix</keyword>
<keyword evidence="1" id="KW-0472">Membrane</keyword>
<evidence type="ECO:0000256" key="1">
    <source>
        <dbReference type="SAM" id="Phobius"/>
    </source>
</evidence>
<name>A0ABM9EFI8_9HYPH</name>
<organism evidence="2 3">
    <name type="scientific">Mesorhizobium escarrei</name>
    <dbReference type="NCBI Taxonomy" id="666018"/>
    <lineage>
        <taxon>Bacteria</taxon>
        <taxon>Pseudomonadati</taxon>
        <taxon>Pseudomonadota</taxon>
        <taxon>Alphaproteobacteria</taxon>
        <taxon>Hyphomicrobiales</taxon>
        <taxon>Phyllobacteriaceae</taxon>
        <taxon>Mesorhizobium</taxon>
    </lineage>
</organism>